<keyword evidence="4" id="KW-0408">Iron</keyword>
<dbReference type="GO" id="GO:1901678">
    <property type="term" value="P:iron coordination entity transport"/>
    <property type="evidence" value="ECO:0007669"/>
    <property type="project" value="UniProtKB-ARBA"/>
</dbReference>
<evidence type="ECO:0000256" key="4">
    <source>
        <dbReference type="ARBA" id="ARBA00022496"/>
    </source>
</evidence>
<dbReference type="PANTHER" id="PTHR30532">
    <property type="entry name" value="IRON III DICITRATE-BINDING PERIPLASMIC PROTEIN"/>
    <property type="match status" value="1"/>
</dbReference>
<evidence type="ECO:0000256" key="2">
    <source>
        <dbReference type="ARBA" id="ARBA00008814"/>
    </source>
</evidence>
<gene>
    <name evidence="8" type="ORF">SAMN05216452_3096</name>
</gene>
<accession>A0A1H4M1Q0</accession>
<keyword evidence="3" id="KW-0813">Transport</keyword>
<protein>
    <submittedName>
        <fullName evidence="8">Iron complex transport system substrate-binding protein</fullName>
    </submittedName>
</protein>
<evidence type="ECO:0000256" key="6">
    <source>
        <dbReference type="SAM" id="SignalP"/>
    </source>
</evidence>
<evidence type="ECO:0000313" key="8">
    <source>
        <dbReference type="EMBL" id="SEB76718.1"/>
    </source>
</evidence>
<dbReference type="PRINTS" id="PR01715">
    <property type="entry name" value="FERRIBNDNGPP"/>
</dbReference>
<dbReference type="PANTHER" id="PTHR30532:SF1">
    <property type="entry name" value="IRON(3+)-HYDROXAMATE-BINDING PROTEIN FHUD"/>
    <property type="match status" value="1"/>
</dbReference>
<dbReference type="GO" id="GO:0030288">
    <property type="term" value="C:outer membrane-bounded periplasmic space"/>
    <property type="evidence" value="ECO:0007669"/>
    <property type="project" value="TreeGrafter"/>
</dbReference>
<dbReference type="InterPro" id="IPR002491">
    <property type="entry name" value="ABC_transptr_periplasmic_BD"/>
</dbReference>
<dbReference type="Pfam" id="PF01497">
    <property type="entry name" value="Peripla_BP_2"/>
    <property type="match status" value="1"/>
</dbReference>
<keyword evidence="9" id="KW-1185">Reference proteome</keyword>
<organism evidence="8 9">
    <name type="scientific">Nitratireductor aquibiodomus</name>
    <dbReference type="NCBI Taxonomy" id="204799"/>
    <lineage>
        <taxon>Bacteria</taxon>
        <taxon>Pseudomonadati</taxon>
        <taxon>Pseudomonadota</taxon>
        <taxon>Alphaproteobacteria</taxon>
        <taxon>Hyphomicrobiales</taxon>
        <taxon>Phyllobacteriaceae</taxon>
        <taxon>Nitratireductor</taxon>
    </lineage>
</organism>
<keyword evidence="4" id="KW-0406">Ion transport</keyword>
<evidence type="ECO:0000256" key="1">
    <source>
        <dbReference type="ARBA" id="ARBA00004196"/>
    </source>
</evidence>
<dbReference type="Gene3D" id="3.40.50.1980">
    <property type="entry name" value="Nitrogenase molybdenum iron protein domain"/>
    <property type="match status" value="2"/>
</dbReference>
<evidence type="ECO:0000259" key="7">
    <source>
        <dbReference type="PROSITE" id="PS50983"/>
    </source>
</evidence>
<dbReference type="RefSeq" id="WP_090329381.1">
    <property type="nucleotide sequence ID" value="NZ_FNSL01000001.1"/>
</dbReference>
<feature type="signal peptide" evidence="6">
    <location>
        <begin position="1"/>
        <end position="20"/>
    </location>
</feature>
<keyword evidence="4" id="KW-0410">Iron transport</keyword>
<evidence type="ECO:0000313" key="9">
    <source>
        <dbReference type="Proteomes" id="UP000199064"/>
    </source>
</evidence>
<dbReference type="InterPro" id="IPR051313">
    <property type="entry name" value="Bact_iron-sidero_bind"/>
</dbReference>
<dbReference type="AlphaFoldDB" id="A0A1H4M1Q0"/>
<reference evidence="9" key="1">
    <citation type="submission" date="2016-10" db="EMBL/GenBank/DDBJ databases">
        <authorList>
            <person name="Varghese N."/>
            <person name="Submissions S."/>
        </authorList>
    </citation>
    <scope>NUCLEOTIDE SEQUENCE [LARGE SCALE GENOMIC DNA]</scope>
    <source>
        <strain evidence="9">ES.061</strain>
    </source>
</reference>
<dbReference type="PROSITE" id="PS50983">
    <property type="entry name" value="FE_B12_PBP"/>
    <property type="match status" value="1"/>
</dbReference>
<dbReference type="EMBL" id="FNSL01000001">
    <property type="protein sequence ID" value="SEB76718.1"/>
    <property type="molecule type" value="Genomic_DNA"/>
</dbReference>
<evidence type="ECO:0000256" key="3">
    <source>
        <dbReference type="ARBA" id="ARBA00022448"/>
    </source>
</evidence>
<sequence length="299" mass="32210">MRRIVLALALALSATMGAEAGETDKPRLIALDWGLATTLLGIGVEVRGVPEKPAFLDWVQDPAPAPSSRDLGLRLAPDMERLEEADPDFILISPQFASIEKRLESIAPVRSFAIFTPEKTPLANARSVTRALGDLAENPEGAEALIADTDRAIAALREKAEAQRETCGFLVVNFVRGGTVRVFGEGSLYGGVLEEAGLANGWTGATNFWGFATVPVSELLHHPDDELIIVSPVPVEVRQMLAAEDDVLSNGLFGKIPALRKGRYTMMRPVWSFGGLTEARTFARELSATDLPDCSNDNS</sequence>
<proteinExistence type="inferred from homology"/>
<feature type="domain" description="Fe/B12 periplasmic-binding" evidence="7">
    <location>
        <begin position="27"/>
        <end position="299"/>
    </location>
</feature>
<dbReference type="SUPFAM" id="SSF53807">
    <property type="entry name" value="Helical backbone' metal receptor"/>
    <property type="match status" value="1"/>
</dbReference>
<name>A0A1H4M1Q0_9HYPH</name>
<comment type="similarity">
    <text evidence="2">Belongs to the bacterial solute-binding protein 8 family.</text>
</comment>
<dbReference type="Proteomes" id="UP000199064">
    <property type="component" value="Unassembled WGS sequence"/>
</dbReference>
<feature type="chain" id="PRO_5011616235" evidence="6">
    <location>
        <begin position="21"/>
        <end position="299"/>
    </location>
</feature>
<keyword evidence="5 6" id="KW-0732">Signal</keyword>
<comment type="subcellular location">
    <subcellularLocation>
        <location evidence="1">Cell envelope</location>
    </subcellularLocation>
</comment>
<evidence type="ECO:0000256" key="5">
    <source>
        <dbReference type="ARBA" id="ARBA00022729"/>
    </source>
</evidence>